<gene>
    <name evidence="2" type="ORF">FJY75_13815</name>
</gene>
<feature type="chain" id="PRO_5037942675" description="PDZ domain-containing protein" evidence="1">
    <location>
        <begin position="24"/>
        <end position="259"/>
    </location>
</feature>
<evidence type="ECO:0000256" key="1">
    <source>
        <dbReference type="SAM" id="SignalP"/>
    </source>
</evidence>
<evidence type="ECO:0000313" key="2">
    <source>
        <dbReference type="EMBL" id="MBM3318920.1"/>
    </source>
</evidence>
<dbReference type="AlphaFoldDB" id="A0A937XBB6"/>
<organism evidence="2 3">
    <name type="scientific">Eiseniibacteriota bacterium</name>
    <dbReference type="NCBI Taxonomy" id="2212470"/>
    <lineage>
        <taxon>Bacteria</taxon>
        <taxon>Candidatus Eiseniibacteriota</taxon>
    </lineage>
</organism>
<keyword evidence="1" id="KW-0732">Signal</keyword>
<feature type="signal peptide" evidence="1">
    <location>
        <begin position="1"/>
        <end position="23"/>
    </location>
</feature>
<dbReference type="Proteomes" id="UP000748308">
    <property type="component" value="Unassembled WGS sequence"/>
</dbReference>
<accession>A0A937XBB6</accession>
<dbReference type="Gene3D" id="2.40.50.140">
    <property type="entry name" value="Nucleic acid-binding proteins"/>
    <property type="match status" value="1"/>
</dbReference>
<protein>
    <recommendedName>
        <fullName evidence="4">PDZ domain-containing protein</fullName>
    </recommendedName>
</protein>
<dbReference type="EMBL" id="VGIY01000545">
    <property type="protein sequence ID" value="MBM3318920.1"/>
    <property type="molecule type" value="Genomic_DNA"/>
</dbReference>
<proteinExistence type="predicted"/>
<dbReference type="InterPro" id="IPR012340">
    <property type="entry name" value="NA-bd_OB-fold"/>
</dbReference>
<reference evidence="2" key="1">
    <citation type="submission" date="2019-03" db="EMBL/GenBank/DDBJ databases">
        <title>Lake Tanganyika Metagenome-Assembled Genomes (MAGs).</title>
        <authorList>
            <person name="Tran P."/>
        </authorList>
    </citation>
    <scope>NUCLEOTIDE SEQUENCE</scope>
    <source>
        <strain evidence="2">M_DeepCast_400m_m2_100</strain>
    </source>
</reference>
<evidence type="ECO:0008006" key="4">
    <source>
        <dbReference type="Google" id="ProtNLM"/>
    </source>
</evidence>
<name>A0A937XBB6_UNCEI</name>
<sequence length="259" mass="27587">MRRASLILIAAACVALSVGGAAALTIYDIQFSTPPNYDSPYNGQVVSVTGGIVTKVFVGGSTKITMQDPTLGDAWAGIQVVFGNPGQAAGIQRGDRIDLFDVTVGEFRGNTQLNFGAASTVVIQSSGHVVEPLIVSPADIPSPSNPDLSEPYEFMLLAVENVTVGAMDLGKNEDNYELFNGEGVCWASDYANSDLPPGGIYFVAPGDCFARVVGYLEQYRRPEQGWDYYQLLPRDAADYIFAPSPAQAGSWGAVKGLFR</sequence>
<evidence type="ECO:0000313" key="3">
    <source>
        <dbReference type="Proteomes" id="UP000748308"/>
    </source>
</evidence>
<comment type="caution">
    <text evidence="2">The sequence shown here is derived from an EMBL/GenBank/DDBJ whole genome shotgun (WGS) entry which is preliminary data.</text>
</comment>